<dbReference type="AlphaFoldDB" id="A0A2D4Q5U9"/>
<name>A0A2D4Q5U9_MICSU</name>
<protein>
    <submittedName>
        <fullName evidence="1">Uncharacterized protein</fullName>
    </submittedName>
</protein>
<reference evidence="1" key="2">
    <citation type="submission" date="2017-11" db="EMBL/GenBank/DDBJ databases">
        <title>Coralsnake Venomics: Analyses of Venom Gland Transcriptomes and Proteomes of Six Brazilian Taxa.</title>
        <authorList>
            <person name="Aird S.D."/>
            <person name="Jorge da Silva N."/>
            <person name="Qiu L."/>
            <person name="Villar-Briones A."/>
            <person name="Aparecida-Saddi V."/>
            <person name="Campos-Telles M.P."/>
            <person name="Grau M."/>
            <person name="Mikheyev A.S."/>
        </authorList>
    </citation>
    <scope>NUCLEOTIDE SEQUENCE</scope>
    <source>
        <tissue evidence="1">Venom_gland</tissue>
    </source>
</reference>
<evidence type="ECO:0000313" key="1">
    <source>
        <dbReference type="EMBL" id="LAB65605.1"/>
    </source>
</evidence>
<sequence length="152" mass="17426">MLLFKPPLTFCASGKVMHNKNADVTSSSPFFVGTAIGFIPYSTFLIKNILCNLHNQVLRNELFYNPHYILFSATFAYILASIPRQSVELICYSIFPLPASYHFFLYLMSGHCTESQEAKTGYIKPNRELQLKTRSHRLRVRINCKPNLAEDN</sequence>
<accession>A0A2D4Q5U9</accession>
<organism evidence="1">
    <name type="scientific">Micrurus surinamensis</name>
    <name type="common">Surinam coral snake</name>
    <dbReference type="NCBI Taxonomy" id="129470"/>
    <lineage>
        <taxon>Eukaryota</taxon>
        <taxon>Metazoa</taxon>
        <taxon>Chordata</taxon>
        <taxon>Craniata</taxon>
        <taxon>Vertebrata</taxon>
        <taxon>Euteleostomi</taxon>
        <taxon>Lepidosauria</taxon>
        <taxon>Squamata</taxon>
        <taxon>Bifurcata</taxon>
        <taxon>Unidentata</taxon>
        <taxon>Episquamata</taxon>
        <taxon>Toxicofera</taxon>
        <taxon>Serpentes</taxon>
        <taxon>Colubroidea</taxon>
        <taxon>Elapidae</taxon>
        <taxon>Elapinae</taxon>
        <taxon>Micrurus</taxon>
    </lineage>
</organism>
<proteinExistence type="predicted"/>
<reference evidence="1" key="1">
    <citation type="submission" date="2017-07" db="EMBL/GenBank/DDBJ databases">
        <authorList>
            <person name="Mikheyev A."/>
            <person name="Grau M."/>
        </authorList>
    </citation>
    <scope>NUCLEOTIDE SEQUENCE</scope>
    <source>
        <tissue evidence="1">Venom_gland</tissue>
    </source>
</reference>
<dbReference type="EMBL" id="IACN01119248">
    <property type="protein sequence ID" value="LAB65605.1"/>
    <property type="molecule type" value="Transcribed_RNA"/>
</dbReference>